<keyword evidence="4" id="KW-1133">Transmembrane helix</keyword>
<dbReference type="GO" id="GO:0006509">
    <property type="term" value="P:membrane protein ectodomain proteolysis"/>
    <property type="evidence" value="ECO:0007669"/>
    <property type="project" value="TreeGrafter"/>
</dbReference>
<dbReference type="RefSeq" id="XP_003744919.1">
    <property type="nucleotide sequence ID" value="XM_003744871.1"/>
</dbReference>
<evidence type="ECO:0000256" key="1">
    <source>
        <dbReference type="ARBA" id="ARBA00023157"/>
    </source>
</evidence>
<dbReference type="SUPFAM" id="SSF57552">
    <property type="entry name" value="Blood coagulation inhibitor (disintegrin)"/>
    <property type="match status" value="1"/>
</dbReference>
<evidence type="ECO:0000256" key="5">
    <source>
        <dbReference type="SAM" id="SignalP"/>
    </source>
</evidence>
<organism evidence="8 9">
    <name type="scientific">Galendromus occidentalis</name>
    <name type="common">western predatory mite</name>
    <dbReference type="NCBI Taxonomy" id="34638"/>
    <lineage>
        <taxon>Eukaryota</taxon>
        <taxon>Metazoa</taxon>
        <taxon>Ecdysozoa</taxon>
        <taxon>Arthropoda</taxon>
        <taxon>Chelicerata</taxon>
        <taxon>Arachnida</taxon>
        <taxon>Acari</taxon>
        <taxon>Parasitiformes</taxon>
        <taxon>Mesostigmata</taxon>
        <taxon>Gamasina</taxon>
        <taxon>Phytoseioidea</taxon>
        <taxon>Phytoseiidae</taxon>
        <taxon>Typhlodrominae</taxon>
        <taxon>Galendromus</taxon>
    </lineage>
</organism>
<dbReference type="InterPro" id="IPR001762">
    <property type="entry name" value="Disintegrin_dom"/>
</dbReference>
<keyword evidence="1" id="KW-1015">Disulfide bond</keyword>
<dbReference type="GO" id="GO:0007219">
    <property type="term" value="P:Notch signaling pathway"/>
    <property type="evidence" value="ECO:0007669"/>
    <property type="project" value="TreeGrafter"/>
</dbReference>
<keyword evidence="8" id="KW-1185">Reference proteome</keyword>
<dbReference type="Gene3D" id="4.10.70.10">
    <property type="entry name" value="Disintegrin domain"/>
    <property type="match status" value="1"/>
</dbReference>
<dbReference type="GO" id="GO:0046872">
    <property type="term" value="F:metal ion binding"/>
    <property type="evidence" value="ECO:0007669"/>
    <property type="project" value="UniProtKB-KW"/>
</dbReference>
<dbReference type="InterPro" id="IPR051489">
    <property type="entry name" value="ADAM_Metalloproteinase"/>
</dbReference>
<dbReference type="KEGG" id="goe:100904047"/>
<dbReference type="FunFam" id="4.10.70.10:FF:000003">
    <property type="entry name" value="Disintegrin and metalloproteinase domain-containing protein 17"/>
    <property type="match status" value="1"/>
</dbReference>
<feature type="binding site" evidence="2">
    <location>
        <position position="420"/>
    </location>
    <ligand>
        <name>Zn(2+)</name>
        <dbReference type="ChEBI" id="CHEBI:29105"/>
        <note>catalytic</note>
    </ligand>
</feature>
<dbReference type="GO" id="GO:0005886">
    <property type="term" value="C:plasma membrane"/>
    <property type="evidence" value="ECO:0007669"/>
    <property type="project" value="TreeGrafter"/>
</dbReference>
<dbReference type="InterPro" id="IPR001590">
    <property type="entry name" value="Peptidase_M12B"/>
</dbReference>
<dbReference type="Pfam" id="PF00200">
    <property type="entry name" value="Disintegrin"/>
    <property type="match status" value="1"/>
</dbReference>
<feature type="chain" id="PRO_5042478447" evidence="5">
    <location>
        <begin position="22"/>
        <end position="752"/>
    </location>
</feature>
<gene>
    <name evidence="9" type="primary">LOC100904047</name>
</gene>
<dbReference type="SUPFAM" id="SSF55486">
    <property type="entry name" value="Metalloproteases ('zincins'), catalytic domain"/>
    <property type="match status" value="1"/>
</dbReference>
<evidence type="ECO:0000256" key="4">
    <source>
        <dbReference type="SAM" id="Phobius"/>
    </source>
</evidence>
<keyword evidence="5" id="KW-0732">Signal</keyword>
<feature type="domain" description="Peptidase M12B" evidence="7">
    <location>
        <begin position="241"/>
        <end position="466"/>
    </location>
</feature>
<dbReference type="GO" id="GO:0004222">
    <property type="term" value="F:metalloendopeptidase activity"/>
    <property type="evidence" value="ECO:0007669"/>
    <property type="project" value="InterPro"/>
</dbReference>
<evidence type="ECO:0000256" key="2">
    <source>
        <dbReference type="PROSITE-ProRule" id="PRU00276"/>
    </source>
</evidence>
<sequence>MEFTLLLGLFALHSVAVDVHALGGYPEHQIADDGLLEEPIEYLPRSAARFYLCQENFSRNSSELEHMEHCRDQLPERSQQPRSVLVLETRSELFVINLHLCESAHTSGSGIDLKAETRNNIECWQGCVNNANESDAVVFRVDTALQSASVRYRGRAYVVENGSLNTEVNVDKIMYKQSEINDLLREGGHRSESPVRDRREVRDSAHGREYSKEYYLEGDGADHADADDSGGFVSDAASPRQRCVLKLVADHTYYRRIGFGNVQMTKNLMIHQILRVNSILKLPFDVAPGLVKIFETPTEVSPDEVHFNMPETDNVTTSQLLSSFTVIDRARNHDNRGFCLAFLFTARTLDGGRTRGLANIGHSSQESGVCAGTLRNNSDGSEYVLNAGIATSMSHGRREVIRDSDLLVAHELAHGLGAEHDPDSDECNPPDKRGGPFLMSGLPVSRYNKNHDRLSSCSLRQILTVVKFKSRCFRLASSCGNMILDDDEQCDVGMSEDDPCCDTQCRLRADALCSDTNDLCCKNCQLMPEGSVCKPEFANECLRESRCSGDSGRCPVQKALPDNSSCVDRGQCRNGRCISYCEVSGLLPCLCRGRDACTRCCKKSIDDECEPIPPLDYLADGTVCSVGVCKDRKCRKQVQDVIERIIGIVSELSPSYIIRVMRKYGVSLFILFSSSLWIPVGIWLSIHDRRYDKEGSTQVDEVIEEIKRGAPPADGSPLDFSDRKIEFIDEDASESDTENDRSNCRIIRETAV</sequence>
<feature type="transmembrane region" description="Helical" evidence="4">
    <location>
        <begin position="664"/>
        <end position="686"/>
    </location>
</feature>
<evidence type="ECO:0000313" key="8">
    <source>
        <dbReference type="Proteomes" id="UP000694867"/>
    </source>
</evidence>
<keyword evidence="2" id="KW-0479">Metal-binding</keyword>
<dbReference type="Gene3D" id="3.40.390.10">
    <property type="entry name" value="Collagenase (Catalytic Domain)"/>
    <property type="match status" value="1"/>
</dbReference>
<feature type="binding site" evidence="2">
    <location>
        <position position="410"/>
    </location>
    <ligand>
        <name>Zn(2+)</name>
        <dbReference type="ChEBI" id="CHEBI:29105"/>
        <note>catalytic</note>
    </ligand>
</feature>
<dbReference type="Pfam" id="PF13688">
    <property type="entry name" value="Reprolysin_5"/>
    <property type="match status" value="1"/>
</dbReference>
<dbReference type="InterPro" id="IPR036436">
    <property type="entry name" value="Disintegrin_dom_sf"/>
</dbReference>
<dbReference type="PROSITE" id="PS50215">
    <property type="entry name" value="ADAM_MEPRO"/>
    <property type="match status" value="1"/>
</dbReference>
<name>A0AAJ6QVA2_9ACAR</name>
<keyword evidence="2" id="KW-0862">Zinc</keyword>
<evidence type="ECO:0000259" key="7">
    <source>
        <dbReference type="PROSITE" id="PS50215"/>
    </source>
</evidence>
<evidence type="ECO:0000256" key="3">
    <source>
        <dbReference type="SAM" id="MobiDB-lite"/>
    </source>
</evidence>
<proteinExistence type="predicted"/>
<dbReference type="AlphaFoldDB" id="A0AAJ6QVA2"/>
<dbReference type="GeneID" id="100904047"/>
<protein>
    <submittedName>
        <fullName evidence="9">ADAM 17-like protease</fullName>
    </submittedName>
</protein>
<dbReference type="Proteomes" id="UP000694867">
    <property type="component" value="Unplaced"/>
</dbReference>
<accession>A0AAJ6QVA2</accession>
<dbReference type="SMART" id="SM00050">
    <property type="entry name" value="DISIN"/>
    <property type="match status" value="1"/>
</dbReference>
<dbReference type="InterPro" id="IPR024079">
    <property type="entry name" value="MetalloPept_cat_dom_sf"/>
</dbReference>
<keyword evidence="4" id="KW-0472">Membrane</keyword>
<comment type="caution">
    <text evidence="2">Lacks conserved residue(s) required for the propagation of feature annotation.</text>
</comment>
<evidence type="ECO:0000313" key="9">
    <source>
        <dbReference type="RefSeq" id="XP_003744919.1"/>
    </source>
</evidence>
<evidence type="ECO:0000259" key="6">
    <source>
        <dbReference type="PROSITE" id="PS50214"/>
    </source>
</evidence>
<feature type="domain" description="Disintegrin" evidence="6">
    <location>
        <begin position="476"/>
        <end position="562"/>
    </location>
</feature>
<dbReference type="PANTHER" id="PTHR45702:SF6">
    <property type="entry name" value="DISINTEGRIN AND METALLOPROTEINASE DOMAIN-CONTAINING PROTEIN 17"/>
    <property type="match status" value="1"/>
</dbReference>
<feature type="active site" evidence="2">
    <location>
        <position position="411"/>
    </location>
</feature>
<feature type="signal peptide" evidence="5">
    <location>
        <begin position="1"/>
        <end position="21"/>
    </location>
</feature>
<reference evidence="9" key="1">
    <citation type="submission" date="2025-08" db="UniProtKB">
        <authorList>
            <consortium name="RefSeq"/>
        </authorList>
    </citation>
    <scope>IDENTIFICATION</scope>
</reference>
<dbReference type="PANTHER" id="PTHR45702">
    <property type="entry name" value="ADAM10/ADAM17 METALLOPEPTIDASE FAMILY MEMBER"/>
    <property type="match status" value="1"/>
</dbReference>
<feature type="region of interest" description="Disordered" evidence="3">
    <location>
        <begin position="185"/>
        <end position="205"/>
    </location>
</feature>
<feature type="binding site" evidence="2">
    <location>
        <position position="414"/>
    </location>
    <ligand>
        <name>Zn(2+)</name>
        <dbReference type="ChEBI" id="CHEBI:29105"/>
        <note>catalytic</note>
    </ligand>
</feature>
<keyword evidence="4" id="KW-0812">Transmembrane</keyword>
<dbReference type="PROSITE" id="PS50214">
    <property type="entry name" value="DISINTEGRIN_2"/>
    <property type="match status" value="1"/>
</dbReference>